<dbReference type="InterPro" id="IPR036388">
    <property type="entry name" value="WH-like_DNA-bd_sf"/>
</dbReference>
<dbReference type="CDD" id="cd00609">
    <property type="entry name" value="AAT_like"/>
    <property type="match status" value="1"/>
</dbReference>
<dbReference type="Gene3D" id="1.10.10.10">
    <property type="entry name" value="Winged helix-like DNA-binding domain superfamily/Winged helix DNA-binding domain"/>
    <property type="match status" value="1"/>
</dbReference>
<dbReference type="Pfam" id="PF00392">
    <property type="entry name" value="GntR"/>
    <property type="match status" value="1"/>
</dbReference>
<dbReference type="InterPro" id="IPR004839">
    <property type="entry name" value="Aminotransferase_I/II_large"/>
</dbReference>
<dbReference type="SUPFAM" id="SSF53383">
    <property type="entry name" value="PLP-dependent transferases"/>
    <property type="match status" value="1"/>
</dbReference>
<dbReference type="GO" id="GO:0003700">
    <property type="term" value="F:DNA-binding transcription factor activity"/>
    <property type="evidence" value="ECO:0007669"/>
    <property type="project" value="InterPro"/>
</dbReference>
<dbReference type="InterPro" id="IPR051446">
    <property type="entry name" value="HTH_trans_reg/aminotransferase"/>
</dbReference>
<dbReference type="SUPFAM" id="SSF46785">
    <property type="entry name" value="Winged helix' DNA-binding domain"/>
    <property type="match status" value="1"/>
</dbReference>
<name>A0A399JC85_9MICC</name>
<keyword evidence="5" id="KW-0804">Transcription</keyword>
<dbReference type="InterPro" id="IPR000524">
    <property type="entry name" value="Tscrpt_reg_HTH_GntR"/>
</dbReference>
<evidence type="ECO:0000259" key="6">
    <source>
        <dbReference type="PROSITE" id="PS50949"/>
    </source>
</evidence>
<dbReference type="GO" id="GO:0008483">
    <property type="term" value="F:transaminase activity"/>
    <property type="evidence" value="ECO:0007669"/>
    <property type="project" value="UniProtKB-KW"/>
</dbReference>
<dbReference type="InterPro" id="IPR015421">
    <property type="entry name" value="PyrdxlP-dep_Trfase_major"/>
</dbReference>
<comment type="caution">
    <text evidence="7">The sequence shown here is derived from an EMBL/GenBank/DDBJ whole genome shotgun (WGS) entry which is preliminary data.</text>
</comment>
<evidence type="ECO:0000256" key="4">
    <source>
        <dbReference type="ARBA" id="ARBA00023125"/>
    </source>
</evidence>
<dbReference type="Pfam" id="PF00155">
    <property type="entry name" value="Aminotran_1_2"/>
    <property type="match status" value="1"/>
</dbReference>
<proteinExistence type="inferred from homology"/>
<evidence type="ECO:0000256" key="1">
    <source>
        <dbReference type="ARBA" id="ARBA00005384"/>
    </source>
</evidence>
<dbReference type="PANTHER" id="PTHR46577:SF1">
    <property type="entry name" value="HTH-TYPE TRANSCRIPTIONAL REGULATORY PROTEIN GABR"/>
    <property type="match status" value="1"/>
</dbReference>
<keyword evidence="7" id="KW-0032">Aminotransferase</keyword>
<keyword evidence="7" id="KW-0808">Transferase</keyword>
<dbReference type="Proteomes" id="UP000265419">
    <property type="component" value="Unassembled WGS sequence"/>
</dbReference>
<dbReference type="PANTHER" id="PTHR46577">
    <property type="entry name" value="HTH-TYPE TRANSCRIPTIONAL REGULATORY PROTEIN GABR"/>
    <property type="match status" value="1"/>
</dbReference>
<evidence type="ECO:0000256" key="5">
    <source>
        <dbReference type="ARBA" id="ARBA00023163"/>
    </source>
</evidence>
<dbReference type="Gene3D" id="3.90.1150.10">
    <property type="entry name" value="Aspartate Aminotransferase, domain 1"/>
    <property type="match status" value="1"/>
</dbReference>
<dbReference type="Gene3D" id="3.40.640.10">
    <property type="entry name" value="Type I PLP-dependent aspartate aminotransferase-like (Major domain)"/>
    <property type="match status" value="1"/>
</dbReference>
<evidence type="ECO:0000256" key="3">
    <source>
        <dbReference type="ARBA" id="ARBA00023015"/>
    </source>
</evidence>
<comment type="similarity">
    <text evidence="1">In the C-terminal section; belongs to the class-I pyridoxal-phosphate-dependent aminotransferase family.</text>
</comment>
<sequence>MNNSSSERLAAELRSWIAGAPAGARLPSTRDLVAQHHVSAATVRSALARLSAEGLVLTRPGDGTFAAPRRGPATTDYGWQTAALGPAPFEVPGLSSALAEVPAGQLNLAEAYPEAGLLPLASVRAALTRVTRSPAMGERAPVAGLEEFRVWVAGDLAARTAARVAAATARDVVVLPGSQAGLGAIFRAVVGRGAPMLIESPTYWGARLAAAQAGVVLVPIASGPDGPDPEEVERALARSGARAFYAQPSFANPHGGTWPAQTRAAVLAAARRHGAFVIEDEWAADFAIDAAPAPLAATDPDGVVIGLRSLTKSVSPALRVAAVTARGPVHARILAEVQAQSLYVSPILQRAALEVVLSPGWASHRRGLRVALRERRDLLASALAEHAPALELEHLPRGGLNLWLRLPAGCSEQTAVEACSRAGVHVFPGQRAFPAEPPAGYLRLNFAGTPPEGLAEAARRIGAALGGLGAA</sequence>
<dbReference type="EMBL" id="QQXK01000023">
    <property type="protein sequence ID" value="RII41642.1"/>
    <property type="molecule type" value="Genomic_DNA"/>
</dbReference>
<reference evidence="7 8" key="1">
    <citation type="submission" date="2018-07" db="EMBL/GenBank/DDBJ databases">
        <title>Arthrobacter sp. nov., isolated from raw cow's milk with high bacterial count.</title>
        <authorList>
            <person name="Hahne J."/>
            <person name="Isele D."/>
            <person name="Lipski A."/>
        </authorList>
    </citation>
    <scope>NUCLEOTIDE SEQUENCE [LARGE SCALE GENOMIC DNA]</scope>
    <source>
        <strain evidence="7 8">JZ R-35</strain>
    </source>
</reference>
<organism evidence="7 8">
    <name type="scientific">Galactobacter valiniphilus</name>
    <dbReference type="NCBI Taxonomy" id="2676122"/>
    <lineage>
        <taxon>Bacteria</taxon>
        <taxon>Bacillati</taxon>
        <taxon>Actinomycetota</taxon>
        <taxon>Actinomycetes</taxon>
        <taxon>Micrococcales</taxon>
        <taxon>Micrococcaceae</taxon>
        <taxon>Galactobacter</taxon>
    </lineage>
</organism>
<dbReference type="PRINTS" id="PR00035">
    <property type="entry name" value="HTHGNTR"/>
</dbReference>
<keyword evidence="2" id="KW-0663">Pyridoxal phosphate</keyword>
<evidence type="ECO:0000313" key="8">
    <source>
        <dbReference type="Proteomes" id="UP000265419"/>
    </source>
</evidence>
<feature type="domain" description="HTH gntR-type" evidence="6">
    <location>
        <begin position="3"/>
        <end position="69"/>
    </location>
</feature>
<keyword evidence="4" id="KW-0238">DNA-binding</keyword>
<protein>
    <submittedName>
        <fullName evidence="7">PLP-dependent aminotransferase family protein</fullName>
    </submittedName>
</protein>
<dbReference type="SMART" id="SM00345">
    <property type="entry name" value="HTH_GNTR"/>
    <property type="match status" value="1"/>
</dbReference>
<dbReference type="AlphaFoldDB" id="A0A399JC85"/>
<dbReference type="InterPro" id="IPR036390">
    <property type="entry name" value="WH_DNA-bd_sf"/>
</dbReference>
<gene>
    <name evidence="7" type="ORF">DWB68_11305</name>
</gene>
<dbReference type="InterPro" id="IPR015424">
    <property type="entry name" value="PyrdxlP-dep_Trfase"/>
</dbReference>
<keyword evidence="3" id="KW-0805">Transcription regulation</keyword>
<dbReference type="InterPro" id="IPR015422">
    <property type="entry name" value="PyrdxlP-dep_Trfase_small"/>
</dbReference>
<dbReference type="GO" id="GO:0003677">
    <property type="term" value="F:DNA binding"/>
    <property type="evidence" value="ECO:0007669"/>
    <property type="project" value="UniProtKB-KW"/>
</dbReference>
<dbReference type="RefSeq" id="WP_119425237.1">
    <property type="nucleotide sequence ID" value="NZ_QQXK01000023.1"/>
</dbReference>
<dbReference type="GO" id="GO:0030170">
    <property type="term" value="F:pyridoxal phosphate binding"/>
    <property type="evidence" value="ECO:0007669"/>
    <property type="project" value="InterPro"/>
</dbReference>
<accession>A0A399JC85</accession>
<keyword evidence="8" id="KW-1185">Reference proteome</keyword>
<evidence type="ECO:0000313" key="7">
    <source>
        <dbReference type="EMBL" id="RII41642.1"/>
    </source>
</evidence>
<dbReference type="CDD" id="cd07377">
    <property type="entry name" value="WHTH_GntR"/>
    <property type="match status" value="1"/>
</dbReference>
<evidence type="ECO:0000256" key="2">
    <source>
        <dbReference type="ARBA" id="ARBA00022898"/>
    </source>
</evidence>
<dbReference type="PROSITE" id="PS50949">
    <property type="entry name" value="HTH_GNTR"/>
    <property type="match status" value="1"/>
</dbReference>